<feature type="signal peptide" evidence="1">
    <location>
        <begin position="1"/>
        <end position="20"/>
    </location>
</feature>
<keyword evidence="1" id="KW-0732">Signal</keyword>
<feature type="chain" id="PRO_5034174657" evidence="1">
    <location>
        <begin position="21"/>
        <end position="121"/>
    </location>
</feature>
<evidence type="ECO:0000313" key="3">
    <source>
        <dbReference type="Proteomes" id="UP000694404"/>
    </source>
</evidence>
<dbReference type="Proteomes" id="UP000694404">
    <property type="component" value="Unplaced"/>
</dbReference>
<evidence type="ECO:0000313" key="2">
    <source>
        <dbReference type="Ensembl" id="ENSCABP00000004552.1"/>
    </source>
</evidence>
<keyword evidence="3" id="KW-1185">Reference proteome</keyword>
<dbReference type="AlphaFoldDB" id="A0A8C0G7B5"/>
<dbReference type="Ensembl" id="ENSCABT00000004940.1">
    <property type="protein sequence ID" value="ENSCABP00000004552.1"/>
    <property type="gene ID" value="ENSCABG00000003426.1"/>
</dbReference>
<name>A0A8C0G7B5_CHEAB</name>
<organism evidence="2 3">
    <name type="scientific">Chelonoidis abingdonii</name>
    <name type="common">Abingdon island giant tortoise</name>
    <name type="synonym">Testudo abingdonii</name>
    <dbReference type="NCBI Taxonomy" id="106734"/>
    <lineage>
        <taxon>Eukaryota</taxon>
        <taxon>Metazoa</taxon>
        <taxon>Chordata</taxon>
        <taxon>Craniata</taxon>
        <taxon>Vertebrata</taxon>
        <taxon>Euteleostomi</taxon>
        <taxon>Archelosauria</taxon>
        <taxon>Testudinata</taxon>
        <taxon>Testudines</taxon>
        <taxon>Cryptodira</taxon>
        <taxon>Durocryptodira</taxon>
        <taxon>Testudinoidea</taxon>
        <taxon>Testudinidae</taxon>
        <taxon>Chelonoidis</taxon>
    </lineage>
</organism>
<evidence type="ECO:0000256" key="1">
    <source>
        <dbReference type="SAM" id="SignalP"/>
    </source>
</evidence>
<accession>A0A8C0G7B5</accession>
<proteinExistence type="predicted"/>
<reference evidence="2" key="2">
    <citation type="submission" date="2025-09" db="UniProtKB">
        <authorList>
            <consortium name="Ensembl"/>
        </authorList>
    </citation>
    <scope>IDENTIFICATION</scope>
</reference>
<protein>
    <submittedName>
        <fullName evidence="2">Uncharacterized protein</fullName>
    </submittedName>
</protein>
<sequence length="121" mass="13300">TKGGGILLLLCLTVVKEVSCEYSLLRVLSDQTAGNGTQGKDYCTHFNYADSAFCSPHSHLSPGAFRKSMPIVMWGNCSLCEKGRLAQLHGAQSLLVIVRETLGFLHRRWHHCHPCGCAPLF</sequence>
<reference evidence="2" key="1">
    <citation type="submission" date="2025-08" db="UniProtKB">
        <authorList>
            <consortium name="Ensembl"/>
        </authorList>
    </citation>
    <scope>IDENTIFICATION</scope>
</reference>